<evidence type="ECO:0000313" key="3">
    <source>
        <dbReference type="EMBL" id="SKA38389.1"/>
    </source>
</evidence>
<dbReference type="Proteomes" id="UP000190637">
    <property type="component" value="Unassembled WGS sequence"/>
</dbReference>
<dbReference type="Gene3D" id="3.50.50.60">
    <property type="entry name" value="FAD/NAD(P)-binding domain"/>
    <property type="match status" value="2"/>
</dbReference>
<accession>A0A1T4TDW0</accession>
<evidence type="ECO:0000259" key="2">
    <source>
        <dbReference type="Pfam" id="PF13454"/>
    </source>
</evidence>
<organism evidence="3 4">
    <name type="scientific">Marinactinospora thermotolerans DSM 45154</name>
    <dbReference type="NCBI Taxonomy" id="1122192"/>
    <lineage>
        <taxon>Bacteria</taxon>
        <taxon>Bacillati</taxon>
        <taxon>Actinomycetota</taxon>
        <taxon>Actinomycetes</taxon>
        <taxon>Streptosporangiales</taxon>
        <taxon>Nocardiopsidaceae</taxon>
        <taxon>Marinactinospora</taxon>
    </lineage>
</organism>
<gene>
    <name evidence="3" type="ORF">SAMN02745673_04812</name>
</gene>
<reference evidence="3 4" key="1">
    <citation type="submission" date="2017-02" db="EMBL/GenBank/DDBJ databases">
        <authorList>
            <person name="Peterson S.W."/>
        </authorList>
    </citation>
    <scope>NUCLEOTIDE SEQUENCE [LARGE SCALE GENOMIC DNA]</scope>
    <source>
        <strain evidence="3 4">DSM 45154</strain>
    </source>
</reference>
<evidence type="ECO:0000313" key="4">
    <source>
        <dbReference type="Proteomes" id="UP000190637"/>
    </source>
</evidence>
<keyword evidence="1" id="KW-1133">Transmembrane helix</keyword>
<evidence type="ECO:0000256" key="1">
    <source>
        <dbReference type="SAM" id="Phobius"/>
    </source>
</evidence>
<proteinExistence type="predicted"/>
<dbReference type="InterPro" id="IPR036188">
    <property type="entry name" value="FAD/NAD-bd_sf"/>
</dbReference>
<dbReference type="AlphaFoldDB" id="A0A1T4TDW0"/>
<dbReference type="InterPro" id="IPR052189">
    <property type="entry name" value="L-asp_N-monooxygenase_NS-form"/>
</dbReference>
<protein>
    <submittedName>
        <fullName evidence="3">Uncharacterized NAD(P)/FAD-binding protein YdhS</fullName>
    </submittedName>
</protein>
<dbReference type="RefSeq" id="WP_078764028.1">
    <property type="nucleotide sequence ID" value="NZ_FUWS01000019.1"/>
</dbReference>
<feature type="domain" description="FAD-dependent urate hydroxylase HpyO/Asp monooxygenase CreE-like FAD/NAD(P)-binding" evidence="2">
    <location>
        <begin position="15"/>
        <end position="165"/>
    </location>
</feature>
<name>A0A1T4TDW0_9ACTN</name>
<dbReference type="InterPro" id="IPR038732">
    <property type="entry name" value="HpyO/CreE_NAD-binding"/>
</dbReference>
<keyword evidence="1" id="KW-0472">Membrane</keyword>
<sequence>MVREPRNPERRPVIAFVGGGASATLTAIALLRTTTWLRLGYRIVLLDEHGRHARGVAYSTRDDQHLLNSPAAAMSALPDQPGHLVAWARAAGHACAHDSFLPRRVYGDYLAQTLAETAAWAAPHAEVHLRTARVERAEDGDQGVVLILSDGTRLPVAAAVVATGNAPASPPPGCAGTAGVVDDPWHPHGDPARLTEGRTVLAIGTGLSTVDVALSVTAAHPGTVVHATSARGRLPHPHRLPLIAPPGLVDLSGPLPLRELVRRVRAAIDVHPGDWRHVVDSLRPSVPLLWQGLSPAEQRVFLRRFSRYWEPARHRMAPEVARRLEELRARGRLRLHTGRVASVEPTGAGLRAVLSDGTSIQADTIVNCTGSAPGSDPFVQALLGDGLARRNHLGLGVDTCPRGALVAPSGRVSRHLFALGPLRRGQLYETTAVPEIRAQAERLAQRIADTVLRGRRGEPTVVP</sequence>
<keyword evidence="4" id="KW-1185">Reference proteome</keyword>
<dbReference type="PANTHER" id="PTHR40254">
    <property type="entry name" value="BLR0577 PROTEIN"/>
    <property type="match status" value="1"/>
</dbReference>
<feature type="transmembrane region" description="Helical" evidence="1">
    <location>
        <begin position="12"/>
        <end position="31"/>
    </location>
</feature>
<dbReference type="EMBL" id="FUWS01000019">
    <property type="protein sequence ID" value="SKA38389.1"/>
    <property type="molecule type" value="Genomic_DNA"/>
</dbReference>
<dbReference type="PANTHER" id="PTHR40254:SF1">
    <property type="entry name" value="BLR0577 PROTEIN"/>
    <property type="match status" value="1"/>
</dbReference>
<dbReference type="SUPFAM" id="SSF51905">
    <property type="entry name" value="FAD/NAD(P)-binding domain"/>
    <property type="match status" value="1"/>
</dbReference>
<dbReference type="Pfam" id="PF13454">
    <property type="entry name" value="NAD_binding_9"/>
    <property type="match status" value="1"/>
</dbReference>
<dbReference type="OrthoDB" id="101972at2"/>
<dbReference type="STRING" id="1122192.SAMN02745673_04812"/>
<keyword evidence="1" id="KW-0812">Transmembrane</keyword>